<dbReference type="EMBL" id="JABDHM010000006">
    <property type="protein sequence ID" value="KAF5225643.1"/>
    <property type="molecule type" value="Genomic_DNA"/>
</dbReference>
<evidence type="ECO:0000313" key="2">
    <source>
        <dbReference type="EMBL" id="PWV21933.1"/>
    </source>
</evidence>
<dbReference type="OrthoDB" id="271259at2759"/>
<dbReference type="Proteomes" id="UP000246078">
    <property type="component" value="Unassembled WGS sequence"/>
</dbReference>
<dbReference type="SUPFAM" id="SSF52540">
    <property type="entry name" value="P-loop containing nucleoside triphosphate hydrolases"/>
    <property type="match status" value="1"/>
</dbReference>
<dbReference type="VEuPathDB" id="TriTrypDB:TcCLB.510743.110"/>
<dbReference type="VEuPathDB" id="TriTrypDB:TcG_00537"/>
<dbReference type="VEuPathDB" id="TriTrypDB:C3747_1g746"/>
<protein>
    <recommendedName>
        <fullName evidence="5">Zeta toxin domain-containing protein</fullName>
    </recommendedName>
</protein>
<dbReference type="VEuPathDB" id="TriTrypDB:BCY84_14011"/>
<proteinExistence type="predicted"/>
<reference evidence="1 4" key="2">
    <citation type="journal article" date="2019" name="Genome Biol. Evol.">
        <title>Nanopore Sequencing Significantly Improves Genome Assembly of the Protozoan Parasite Trypanosoma cruzi.</title>
        <authorList>
            <person name="Diaz-Viraque F."/>
            <person name="Pita S."/>
            <person name="Greif G."/>
            <person name="de Souza R.C.M."/>
            <person name="Iraola G."/>
            <person name="Robello C."/>
        </authorList>
    </citation>
    <scope>NUCLEOTIDE SEQUENCE [LARGE SCALE GENOMIC DNA]</scope>
    <source>
        <strain evidence="1 4">Berenice</strain>
    </source>
</reference>
<dbReference type="VEuPathDB" id="TriTrypDB:TcBrA4_0062440"/>
<dbReference type="VEuPathDB" id="TriTrypDB:TcCLB.510659.194"/>
<dbReference type="VEuPathDB" id="TriTrypDB:TCSYLVIO_005848"/>
<dbReference type="Proteomes" id="UP000583944">
    <property type="component" value="Unassembled WGS sequence"/>
</dbReference>
<dbReference type="VEuPathDB" id="TriTrypDB:Tc_MARK_4475"/>
<dbReference type="AlphaFoldDB" id="A0A2V2XPV3"/>
<dbReference type="PANTHER" id="PTHR33477">
    <property type="entry name" value="P-LOOP NTPASE DOMAIN-CONTAINING PROTEIN LPA1 HOMOLOG 1"/>
    <property type="match status" value="1"/>
</dbReference>
<reference evidence="1" key="3">
    <citation type="submission" date="2020-04" db="EMBL/GenBank/DDBJ databases">
        <authorList>
            <person name="Diaz Viraque F."/>
        </authorList>
    </citation>
    <scope>NUCLEOTIDE SEQUENCE</scope>
    <source>
        <strain evidence="1">Berenice</strain>
    </source>
</reference>
<accession>A0A2V2XPV3</accession>
<dbReference type="PANTHER" id="PTHR33477:SF2">
    <property type="entry name" value="2-PHOSPHOGLYCERATE KINASE"/>
    <property type="match status" value="1"/>
</dbReference>
<dbReference type="VEuPathDB" id="TriTrypDB:ECC02_001407"/>
<dbReference type="VEuPathDB" id="TriTrypDB:TCDM_00203"/>
<evidence type="ECO:0008006" key="5">
    <source>
        <dbReference type="Google" id="ProtNLM"/>
    </source>
</evidence>
<evidence type="ECO:0000313" key="1">
    <source>
        <dbReference type="EMBL" id="KAF5225643.1"/>
    </source>
</evidence>
<dbReference type="Gene3D" id="3.40.50.300">
    <property type="entry name" value="P-loop containing nucleotide triphosphate hydrolases"/>
    <property type="match status" value="1"/>
</dbReference>
<sequence length="402" mass="44317">MSSKYDRVKVRVHLGGEHYYTLSRFTLSKMLTFCKLPVTVAVKVSLDLKKLLVDQEKLEISQAELEAATFLMMAQYGYGEAHAQLFPVITRFYVERVPLVILIAGSGYCGKTAIAHSLGSKLNTHNVVSTEVLLEIASSIYNGFSTSSLSTGSHVAGQAFWPQPEEKSLWLRETETEEEFVSTWCTWSEAIFPLVEEELNKAVTEGKVLILEGSLLNLAAHRPYLLREFQRSHGAIVVAFYVTSDDASCRFFVERFLSSCYAFLPSPYRSDGAAAVAWMMQRLKAVAEVQNQWFADGGSGSGGGGGMERCWICGERSGNSKLAQTSACDGNEMCVRGAEASLSPPPSATSSSAVEFPEGAEETVHVHFVNCSVETPLETSDVMQELVLERIMLELRQRKSLL</sequence>
<dbReference type="VEuPathDB" id="TriTrypDB:TcCL_ESM00083"/>
<organism evidence="2 3">
    <name type="scientific">Trypanosoma cruzi</name>
    <dbReference type="NCBI Taxonomy" id="5693"/>
    <lineage>
        <taxon>Eukaryota</taxon>
        <taxon>Discoba</taxon>
        <taxon>Euglenozoa</taxon>
        <taxon>Kinetoplastea</taxon>
        <taxon>Metakinetoplastina</taxon>
        <taxon>Trypanosomatida</taxon>
        <taxon>Trypanosomatidae</taxon>
        <taxon>Trypanosoma</taxon>
        <taxon>Schizotrypanum</taxon>
    </lineage>
</organism>
<dbReference type="InterPro" id="IPR027417">
    <property type="entry name" value="P-loop_NTPase"/>
</dbReference>
<comment type="caution">
    <text evidence="2">The sequence shown here is derived from an EMBL/GenBank/DDBJ whole genome shotgun (WGS) entry which is preliminary data.</text>
</comment>
<gene>
    <name evidence="2" type="ORF">C3747_1g746</name>
    <name evidence="1" type="ORF">ECC02_001407</name>
</gene>
<dbReference type="EMBL" id="PRFC01000001">
    <property type="protein sequence ID" value="PWV21933.1"/>
    <property type="molecule type" value="Genomic_DNA"/>
</dbReference>
<name>A0A2V2XPV3_TRYCR</name>
<evidence type="ECO:0000313" key="4">
    <source>
        <dbReference type="Proteomes" id="UP000583944"/>
    </source>
</evidence>
<dbReference type="VEuPathDB" id="TriTrypDB:TcYC6_0069040"/>
<evidence type="ECO:0000313" key="3">
    <source>
        <dbReference type="Proteomes" id="UP000246078"/>
    </source>
</evidence>
<reference evidence="2 3" key="1">
    <citation type="journal article" date="2018" name="Microb. Genom.">
        <title>Expanding an expanded genome: long-read sequencing of Trypanosoma cruzi.</title>
        <authorList>
            <person name="Berna L."/>
            <person name="Rodriguez M."/>
            <person name="Chiribao M.L."/>
            <person name="Parodi-Talice A."/>
            <person name="Pita S."/>
            <person name="Rijo G."/>
            <person name="Alvarez-Valin F."/>
            <person name="Robello C."/>
        </authorList>
    </citation>
    <scope>NUCLEOTIDE SEQUENCE [LARGE SCALE GENOMIC DNA]</scope>
    <source>
        <strain evidence="2 3">TCC</strain>
    </source>
</reference>